<dbReference type="InterPro" id="IPR037104">
    <property type="entry name" value="Annexin_sf"/>
</dbReference>
<dbReference type="Gramene" id="CDP18833">
    <property type="protein sequence ID" value="CDP18833"/>
    <property type="gene ID" value="GSCOC_T00008050001"/>
</dbReference>
<dbReference type="GO" id="GO:0005509">
    <property type="term" value="F:calcium ion binding"/>
    <property type="evidence" value="ECO:0007669"/>
    <property type="project" value="InterPro"/>
</dbReference>
<dbReference type="GO" id="GO:0005737">
    <property type="term" value="C:cytoplasm"/>
    <property type="evidence" value="ECO:0007669"/>
    <property type="project" value="TreeGrafter"/>
</dbReference>
<dbReference type="Gene3D" id="1.10.220.10">
    <property type="entry name" value="Annexin"/>
    <property type="match status" value="2"/>
</dbReference>
<dbReference type="Proteomes" id="UP000295252">
    <property type="component" value="Unassembled WGS sequence"/>
</dbReference>
<dbReference type="InterPro" id="IPR001464">
    <property type="entry name" value="Annexin"/>
</dbReference>
<dbReference type="GO" id="GO:0009414">
    <property type="term" value="P:response to water deprivation"/>
    <property type="evidence" value="ECO:0007669"/>
    <property type="project" value="TreeGrafter"/>
</dbReference>
<dbReference type="GO" id="GO:0001786">
    <property type="term" value="F:phosphatidylserine binding"/>
    <property type="evidence" value="ECO:0007669"/>
    <property type="project" value="TreeGrafter"/>
</dbReference>
<keyword evidence="6" id="KW-1133">Transmembrane helix</keyword>
<dbReference type="GO" id="GO:0005544">
    <property type="term" value="F:calcium-dependent phospholipid binding"/>
    <property type="evidence" value="ECO:0007669"/>
    <property type="project" value="UniProtKB-KW"/>
</dbReference>
<dbReference type="SMART" id="SM00335">
    <property type="entry name" value="ANX"/>
    <property type="match status" value="1"/>
</dbReference>
<dbReference type="OMA" id="ICECNCL"/>
<keyword evidence="4" id="KW-0041">Annexin</keyword>
<sequence length="185" mass="21101">MATLRVPDIVPSPAEDCKTLKKAFQGLSLNLLYSFICECNCLMLMVIWLVGFHFSRWGTDEKAIIKVLGRRNASQRNNIRETFQQLYNKSLIDELVSKLSGDFRKAVILWTYDPPERDARLVNEALKSRKKGIREFQVIVEIACASSPHHLVAVRKAYFSFFDCSLEEDISSNVSLPIQKVSSLN</sequence>
<organism evidence="7 8">
    <name type="scientific">Coffea canephora</name>
    <name type="common">Robusta coffee</name>
    <dbReference type="NCBI Taxonomy" id="49390"/>
    <lineage>
        <taxon>Eukaryota</taxon>
        <taxon>Viridiplantae</taxon>
        <taxon>Streptophyta</taxon>
        <taxon>Embryophyta</taxon>
        <taxon>Tracheophyta</taxon>
        <taxon>Spermatophyta</taxon>
        <taxon>Magnoliopsida</taxon>
        <taxon>eudicotyledons</taxon>
        <taxon>Gunneridae</taxon>
        <taxon>Pentapetalae</taxon>
        <taxon>asterids</taxon>
        <taxon>lamiids</taxon>
        <taxon>Gentianales</taxon>
        <taxon>Rubiaceae</taxon>
        <taxon>Ixoroideae</taxon>
        <taxon>Gardenieae complex</taxon>
        <taxon>Bertiereae - Coffeeae clade</taxon>
        <taxon>Coffeeae</taxon>
        <taxon>Coffea</taxon>
    </lineage>
</organism>
<evidence type="ECO:0000256" key="2">
    <source>
        <dbReference type="ARBA" id="ARBA00022737"/>
    </source>
</evidence>
<evidence type="ECO:0000313" key="8">
    <source>
        <dbReference type="Proteomes" id="UP000295252"/>
    </source>
</evidence>
<evidence type="ECO:0000313" key="7">
    <source>
        <dbReference type="EMBL" id="CDP18833.1"/>
    </source>
</evidence>
<evidence type="ECO:0000256" key="4">
    <source>
        <dbReference type="ARBA" id="ARBA00023216"/>
    </source>
</evidence>
<evidence type="ECO:0000256" key="1">
    <source>
        <dbReference type="ARBA" id="ARBA00022723"/>
    </source>
</evidence>
<dbReference type="PROSITE" id="PS51897">
    <property type="entry name" value="ANNEXIN_2"/>
    <property type="match status" value="2"/>
</dbReference>
<proteinExistence type="predicted"/>
<accession>A0A068VGL4</accession>
<reference evidence="8" key="1">
    <citation type="journal article" date="2014" name="Science">
        <title>The coffee genome provides insight into the convergent evolution of caffeine biosynthesis.</title>
        <authorList>
            <person name="Denoeud F."/>
            <person name="Carretero-Paulet L."/>
            <person name="Dereeper A."/>
            <person name="Droc G."/>
            <person name="Guyot R."/>
            <person name="Pietrella M."/>
            <person name="Zheng C."/>
            <person name="Alberti A."/>
            <person name="Anthony F."/>
            <person name="Aprea G."/>
            <person name="Aury J.M."/>
            <person name="Bento P."/>
            <person name="Bernard M."/>
            <person name="Bocs S."/>
            <person name="Campa C."/>
            <person name="Cenci A."/>
            <person name="Combes M.C."/>
            <person name="Crouzillat D."/>
            <person name="Da Silva C."/>
            <person name="Daddiego L."/>
            <person name="De Bellis F."/>
            <person name="Dussert S."/>
            <person name="Garsmeur O."/>
            <person name="Gayraud T."/>
            <person name="Guignon V."/>
            <person name="Jahn K."/>
            <person name="Jamilloux V."/>
            <person name="Joet T."/>
            <person name="Labadie K."/>
            <person name="Lan T."/>
            <person name="Leclercq J."/>
            <person name="Lepelley M."/>
            <person name="Leroy T."/>
            <person name="Li L.T."/>
            <person name="Librado P."/>
            <person name="Lopez L."/>
            <person name="Munoz A."/>
            <person name="Noel B."/>
            <person name="Pallavicini A."/>
            <person name="Perrotta G."/>
            <person name="Poncet V."/>
            <person name="Pot D."/>
            <person name="Priyono X."/>
            <person name="Rigoreau M."/>
            <person name="Rouard M."/>
            <person name="Rozas J."/>
            <person name="Tranchant-Dubreuil C."/>
            <person name="VanBuren R."/>
            <person name="Zhang Q."/>
            <person name="Andrade A.C."/>
            <person name="Argout X."/>
            <person name="Bertrand B."/>
            <person name="de Kochko A."/>
            <person name="Graziosi G."/>
            <person name="Henry R.J."/>
            <person name="Jayarama X."/>
            <person name="Ming R."/>
            <person name="Nagai C."/>
            <person name="Rounsley S."/>
            <person name="Sankoff D."/>
            <person name="Giuliano G."/>
            <person name="Albert V.A."/>
            <person name="Wincker P."/>
            <person name="Lashermes P."/>
        </authorList>
    </citation>
    <scope>NUCLEOTIDE SEQUENCE [LARGE SCALE GENOMIC DNA]</scope>
    <source>
        <strain evidence="8">cv. DH200-94</strain>
    </source>
</reference>
<gene>
    <name evidence="7" type="ORF">GSCOC_T00008050001</name>
</gene>
<keyword evidence="6" id="KW-0472">Membrane</keyword>
<protein>
    <submittedName>
        <fullName evidence="7">DH200=94 genomic scaffold, scaffold_291</fullName>
    </submittedName>
</protein>
<evidence type="ECO:0000256" key="6">
    <source>
        <dbReference type="SAM" id="Phobius"/>
    </source>
</evidence>
<dbReference type="InParanoid" id="A0A068VGL4"/>
<dbReference type="FunFam" id="1.10.220.10:FF:000006">
    <property type="entry name" value="Annexin"/>
    <property type="match status" value="1"/>
</dbReference>
<keyword evidence="5" id="KW-0111">Calcium/phospholipid-binding</keyword>
<keyword evidence="3" id="KW-0106">Calcium</keyword>
<dbReference type="GO" id="GO:0009409">
    <property type="term" value="P:response to cold"/>
    <property type="evidence" value="ECO:0007669"/>
    <property type="project" value="TreeGrafter"/>
</dbReference>
<dbReference type="Pfam" id="PF00191">
    <property type="entry name" value="Annexin"/>
    <property type="match status" value="1"/>
</dbReference>
<keyword evidence="2" id="KW-0677">Repeat</keyword>
<name>A0A068VGL4_COFCA</name>
<dbReference type="AlphaFoldDB" id="A0A068VGL4"/>
<feature type="transmembrane region" description="Helical" evidence="6">
    <location>
        <begin position="31"/>
        <end position="52"/>
    </location>
</feature>
<dbReference type="GO" id="GO:0005886">
    <property type="term" value="C:plasma membrane"/>
    <property type="evidence" value="ECO:0007669"/>
    <property type="project" value="TreeGrafter"/>
</dbReference>
<dbReference type="InterPro" id="IPR018502">
    <property type="entry name" value="Annexin_repeat"/>
</dbReference>
<evidence type="ECO:0000256" key="3">
    <source>
        <dbReference type="ARBA" id="ARBA00022837"/>
    </source>
</evidence>
<dbReference type="OrthoDB" id="37886at2759"/>
<dbReference type="PANTHER" id="PTHR10502:SF99">
    <property type="entry name" value="ANNEXIN D3"/>
    <property type="match status" value="1"/>
</dbReference>
<dbReference type="SUPFAM" id="SSF47874">
    <property type="entry name" value="Annexin"/>
    <property type="match status" value="1"/>
</dbReference>
<keyword evidence="6" id="KW-0812">Transmembrane</keyword>
<dbReference type="GO" id="GO:0009651">
    <property type="term" value="P:response to salt stress"/>
    <property type="evidence" value="ECO:0007669"/>
    <property type="project" value="TreeGrafter"/>
</dbReference>
<keyword evidence="1" id="KW-0479">Metal-binding</keyword>
<dbReference type="PRINTS" id="PR00196">
    <property type="entry name" value="ANNEXIN"/>
</dbReference>
<evidence type="ECO:0000256" key="5">
    <source>
        <dbReference type="ARBA" id="ARBA00023302"/>
    </source>
</evidence>
<dbReference type="PhylomeDB" id="A0A068VGL4"/>
<dbReference type="EMBL" id="HG739375">
    <property type="protein sequence ID" value="CDP18833.1"/>
    <property type="molecule type" value="Genomic_DNA"/>
</dbReference>
<dbReference type="PANTHER" id="PTHR10502">
    <property type="entry name" value="ANNEXIN"/>
    <property type="match status" value="1"/>
</dbReference>
<dbReference type="GO" id="GO:0009408">
    <property type="term" value="P:response to heat"/>
    <property type="evidence" value="ECO:0007669"/>
    <property type="project" value="TreeGrafter"/>
</dbReference>
<dbReference type="STRING" id="49390.A0A068VGL4"/>
<keyword evidence="8" id="KW-1185">Reference proteome</keyword>